<protein>
    <submittedName>
        <fullName evidence="2">Uncharacterized protein</fullName>
    </submittedName>
</protein>
<feature type="compositionally biased region" description="Basic residues" evidence="1">
    <location>
        <begin position="1"/>
        <end position="12"/>
    </location>
</feature>
<gene>
    <name evidence="2" type="ORF">OP8BY_0620</name>
</gene>
<accession>A0A3E2BKL3</accession>
<feature type="region of interest" description="Disordered" evidence="1">
    <location>
        <begin position="1"/>
        <end position="27"/>
    </location>
</feature>
<dbReference type="EMBL" id="QUAH01000012">
    <property type="protein sequence ID" value="RFT15156.1"/>
    <property type="molecule type" value="Genomic_DNA"/>
</dbReference>
<sequence length="69" mass="7840">MARGANKRKRAGRRPDRQPSGQPAWGLPWPDCTIVQQLPAELLPFLLCEEQKPAFQKSMLSRIIKSLIN</sequence>
<proteinExistence type="predicted"/>
<evidence type="ECO:0000313" key="2">
    <source>
        <dbReference type="EMBL" id="RFT15156.1"/>
    </source>
</evidence>
<evidence type="ECO:0000313" key="3">
    <source>
        <dbReference type="Proteomes" id="UP000257323"/>
    </source>
</evidence>
<dbReference type="AlphaFoldDB" id="A0A3E2BKL3"/>
<comment type="caution">
    <text evidence="2">The sequence shown here is derived from an EMBL/GenBank/DDBJ whole genome shotgun (WGS) entry which is preliminary data.</text>
</comment>
<dbReference type="Proteomes" id="UP000257323">
    <property type="component" value="Unassembled WGS sequence"/>
</dbReference>
<reference evidence="2 3" key="1">
    <citation type="submission" date="2018-08" db="EMBL/GenBank/DDBJ databases">
        <title>Genome analysis of the thermophilic bacterium of the candidate phylum Aminicenantes from deep subsurface aquifer revealed its physiology and ecological role.</title>
        <authorList>
            <person name="Kadnikov V.V."/>
            <person name="Mardanov A.V."/>
            <person name="Beletsky A.V."/>
            <person name="Karnachuk O.V."/>
            <person name="Ravin N.V."/>
        </authorList>
    </citation>
    <scope>NUCLEOTIDE SEQUENCE [LARGE SCALE GENOMIC DNA]</scope>
    <source>
        <strain evidence="2">BY38</strain>
    </source>
</reference>
<organism evidence="2 3">
    <name type="scientific">Candidatus Saccharicenans subterraneus</name>
    <dbReference type="NCBI Taxonomy" id="2508984"/>
    <lineage>
        <taxon>Bacteria</taxon>
        <taxon>Candidatus Aminicenantota</taxon>
        <taxon>Candidatus Aminicenantia</taxon>
        <taxon>Candidatus Aminicenantales</taxon>
        <taxon>Candidatus Saccharicenantaceae</taxon>
        <taxon>Candidatus Saccharicenans</taxon>
    </lineage>
</organism>
<evidence type="ECO:0000256" key="1">
    <source>
        <dbReference type="SAM" id="MobiDB-lite"/>
    </source>
</evidence>
<name>A0A3E2BKL3_9BACT</name>